<name>A0A0F9PUJ3_9ZZZZ</name>
<dbReference type="SMART" id="SM00382">
    <property type="entry name" value="AAA"/>
    <property type="match status" value="1"/>
</dbReference>
<feature type="compositionally biased region" description="Polar residues" evidence="6">
    <location>
        <begin position="417"/>
        <end position="434"/>
    </location>
</feature>
<dbReference type="InterPro" id="IPR003593">
    <property type="entry name" value="AAA+_ATPase"/>
</dbReference>
<evidence type="ECO:0000256" key="4">
    <source>
        <dbReference type="ARBA" id="ARBA00023125"/>
    </source>
</evidence>
<keyword evidence="4" id="KW-0238">DNA-binding</keyword>
<dbReference type="Gene3D" id="3.40.50.2300">
    <property type="match status" value="1"/>
</dbReference>
<dbReference type="InterPro" id="IPR025662">
    <property type="entry name" value="Sigma_54_int_dom_ATP-bd_1"/>
</dbReference>
<dbReference type="EMBL" id="LAZR01002566">
    <property type="protein sequence ID" value="KKN28417.1"/>
    <property type="molecule type" value="Genomic_DNA"/>
</dbReference>
<evidence type="ECO:0000313" key="8">
    <source>
        <dbReference type="EMBL" id="KKN28417.1"/>
    </source>
</evidence>
<keyword evidence="2" id="KW-0067">ATP-binding</keyword>
<dbReference type="Pfam" id="PF25601">
    <property type="entry name" value="AAA_lid_14"/>
    <property type="match status" value="1"/>
</dbReference>
<evidence type="ECO:0000256" key="2">
    <source>
        <dbReference type="ARBA" id="ARBA00022840"/>
    </source>
</evidence>
<evidence type="ECO:0000256" key="5">
    <source>
        <dbReference type="ARBA" id="ARBA00023163"/>
    </source>
</evidence>
<dbReference type="Gene3D" id="3.40.50.300">
    <property type="entry name" value="P-loop containing nucleotide triphosphate hydrolases"/>
    <property type="match status" value="1"/>
</dbReference>
<reference evidence="8" key="1">
    <citation type="journal article" date="2015" name="Nature">
        <title>Complex archaea that bridge the gap between prokaryotes and eukaryotes.</title>
        <authorList>
            <person name="Spang A."/>
            <person name="Saw J.H."/>
            <person name="Jorgensen S.L."/>
            <person name="Zaremba-Niedzwiedzka K."/>
            <person name="Martijn J."/>
            <person name="Lind A.E."/>
            <person name="van Eijk R."/>
            <person name="Schleper C."/>
            <person name="Guy L."/>
            <person name="Ettema T.J."/>
        </authorList>
    </citation>
    <scope>NUCLEOTIDE SEQUENCE</scope>
</reference>
<evidence type="ECO:0000256" key="3">
    <source>
        <dbReference type="ARBA" id="ARBA00023015"/>
    </source>
</evidence>
<dbReference type="InterPro" id="IPR009057">
    <property type="entry name" value="Homeodomain-like_sf"/>
</dbReference>
<dbReference type="SUPFAM" id="SSF52540">
    <property type="entry name" value="P-loop containing nucleoside triphosphate hydrolases"/>
    <property type="match status" value="1"/>
</dbReference>
<dbReference type="PROSITE" id="PS50045">
    <property type="entry name" value="SIGMA54_INTERACT_4"/>
    <property type="match status" value="1"/>
</dbReference>
<keyword evidence="3" id="KW-0805">Transcription regulation</keyword>
<dbReference type="InterPro" id="IPR010518">
    <property type="entry name" value="FleQ"/>
</dbReference>
<dbReference type="AlphaFoldDB" id="A0A0F9PUJ3"/>
<dbReference type="FunFam" id="3.40.50.300:FF:000006">
    <property type="entry name" value="DNA-binding transcriptional regulator NtrC"/>
    <property type="match status" value="1"/>
</dbReference>
<dbReference type="InterPro" id="IPR025944">
    <property type="entry name" value="Sigma_54_int_dom_CS"/>
</dbReference>
<dbReference type="Gene3D" id="1.10.10.60">
    <property type="entry name" value="Homeodomain-like"/>
    <property type="match status" value="1"/>
</dbReference>
<dbReference type="PROSITE" id="PS00676">
    <property type="entry name" value="SIGMA54_INTERACT_2"/>
    <property type="match status" value="1"/>
</dbReference>
<accession>A0A0F9PUJ3</accession>
<dbReference type="Pfam" id="PF00158">
    <property type="entry name" value="Sigma54_activat"/>
    <property type="match status" value="1"/>
</dbReference>
<dbReference type="PANTHER" id="PTHR32071:SF117">
    <property type="entry name" value="PTS-DEPENDENT DIHYDROXYACETONE KINASE OPERON REGULATORY PROTEIN-RELATED"/>
    <property type="match status" value="1"/>
</dbReference>
<dbReference type="GO" id="GO:0006355">
    <property type="term" value="P:regulation of DNA-templated transcription"/>
    <property type="evidence" value="ECO:0007669"/>
    <property type="project" value="InterPro"/>
</dbReference>
<keyword evidence="5" id="KW-0804">Transcription</keyword>
<organism evidence="8">
    <name type="scientific">marine sediment metagenome</name>
    <dbReference type="NCBI Taxonomy" id="412755"/>
    <lineage>
        <taxon>unclassified sequences</taxon>
        <taxon>metagenomes</taxon>
        <taxon>ecological metagenomes</taxon>
    </lineage>
</organism>
<dbReference type="SUPFAM" id="SSF46689">
    <property type="entry name" value="Homeodomain-like"/>
    <property type="match status" value="1"/>
</dbReference>
<dbReference type="PRINTS" id="PR01590">
    <property type="entry name" value="HTHFIS"/>
</dbReference>
<evidence type="ECO:0000256" key="6">
    <source>
        <dbReference type="SAM" id="MobiDB-lite"/>
    </source>
</evidence>
<protein>
    <recommendedName>
        <fullName evidence="7">Sigma-54 factor interaction domain-containing protein</fullName>
    </recommendedName>
</protein>
<sequence>MSANSVLVIEKDSDRCDMLTTLIEFINCQPLVIKQTEFWLDEVDEIDNIVMAIVGDCEDRHQTKQLLRELVNHDARVPVFTLESSNGESIDFPGTIGSLRFPIKYPQLSNALQQATIYKGMSVDGPSDTNLFRSLVGNSRLIKSVQKMIDQVSDSEANVLILGESGTGKEVVARNLHHFSSRRDKPFVPVNCGAIPAELLESELFGHEKGAFTGAITARKGRFEMAEGGTLFLDEIGDMPLPMQVKLLRVLQERTFEKVGSNKTQVANVRVIAATHRNLEDHINDGRFREDLFYRLNVFPIEMPALRDRPEDIPLLINELIKRIEHESRGTIRLTPAAITSLCRYPWPGNVRELANVVERLVILFPYGQVDFDDLPEKYQLEGDALSDELSAIIADTPMQQAPRNLPEKTSKDSDANRSVNESSVTDNNESLSTQTISLPEDGIDLKEHLANLEYLLIKQAIDEAEGVVAHAATKLKMRRTTLVEKMRKYGIQRESE</sequence>
<dbReference type="InterPro" id="IPR058031">
    <property type="entry name" value="AAA_lid_NorR"/>
</dbReference>
<dbReference type="InterPro" id="IPR025943">
    <property type="entry name" value="Sigma_54_int_dom_ATP-bd_2"/>
</dbReference>
<evidence type="ECO:0000259" key="7">
    <source>
        <dbReference type="PROSITE" id="PS50045"/>
    </source>
</evidence>
<dbReference type="GO" id="GO:0043565">
    <property type="term" value="F:sequence-specific DNA binding"/>
    <property type="evidence" value="ECO:0007669"/>
    <property type="project" value="InterPro"/>
</dbReference>
<keyword evidence="1" id="KW-0547">Nucleotide-binding</keyword>
<dbReference type="GO" id="GO:0005524">
    <property type="term" value="F:ATP binding"/>
    <property type="evidence" value="ECO:0007669"/>
    <property type="project" value="UniProtKB-KW"/>
</dbReference>
<dbReference type="CDD" id="cd00009">
    <property type="entry name" value="AAA"/>
    <property type="match status" value="1"/>
</dbReference>
<dbReference type="Gene3D" id="1.10.8.60">
    <property type="match status" value="1"/>
</dbReference>
<feature type="compositionally biased region" description="Basic and acidic residues" evidence="6">
    <location>
        <begin position="406"/>
        <end position="416"/>
    </location>
</feature>
<dbReference type="PROSITE" id="PS00675">
    <property type="entry name" value="SIGMA54_INTERACT_1"/>
    <property type="match status" value="1"/>
</dbReference>
<evidence type="ECO:0000256" key="1">
    <source>
        <dbReference type="ARBA" id="ARBA00022741"/>
    </source>
</evidence>
<dbReference type="Pfam" id="PF06490">
    <property type="entry name" value="FleQ"/>
    <property type="match status" value="1"/>
</dbReference>
<dbReference type="Pfam" id="PF02954">
    <property type="entry name" value="HTH_8"/>
    <property type="match status" value="1"/>
</dbReference>
<dbReference type="PANTHER" id="PTHR32071">
    <property type="entry name" value="TRANSCRIPTIONAL REGULATORY PROTEIN"/>
    <property type="match status" value="1"/>
</dbReference>
<gene>
    <name evidence="8" type="ORF">LCGC14_0854510</name>
</gene>
<feature type="domain" description="Sigma-54 factor interaction" evidence="7">
    <location>
        <begin position="135"/>
        <end position="363"/>
    </location>
</feature>
<feature type="region of interest" description="Disordered" evidence="6">
    <location>
        <begin position="397"/>
        <end position="434"/>
    </location>
</feature>
<dbReference type="InterPro" id="IPR002197">
    <property type="entry name" value="HTH_Fis"/>
</dbReference>
<dbReference type="InterPro" id="IPR027417">
    <property type="entry name" value="P-loop_NTPase"/>
</dbReference>
<comment type="caution">
    <text evidence="8">The sequence shown here is derived from an EMBL/GenBank/DDBJ whole genome shotgun (WGS) entry which is preliminary data.</text>
</comment>
<dbReference type="PROSITE" id="PS00688">
    <property type="entry name" value="SIGMA54_INTERACT_3"/>
    <property type="match status" value="1"/>
</dbReference>
<proteinExistence type="predicted"/>
<dbReference type="InterPro" id="IPR002078">
    <property type="entry name" value="Sigma_54_int"/>
</dbReference>